<evidence type="ECO:0000313" key="3">
    <source>
        <dbReference type="Proteomes" id="UP000177152"/>
    </source>
</evidence>
<dbReference type="CDD" id="cd00090">
    <property type="entry name" value="HTH_ARSR"/>
    <property type="match status" value="1"/>
</dbReference>
<gene>
    <name evidence="2" type="ORF">A2633_01915</name>
</gene>
<dbReference type="InterPro" id="IPR011991">
    <property type="entry name" value="ArsR-like_HTH"/>
</dbReference>
<feature type="domain" description="Transcription regulator TrmB N-terminal" evidence="1">
    <location>
        <begin position="7"/>
        <end position="64"/>
    </location>
</feature>
<dbReference type="InterPro" id="IPR002831">
    <property type="entry name" value="Tscrpt_reg_TrmB_N"/>
</dbReference>
<evidence type="ECO:0000313" key="2">
    <source>
        <dbReference type="EMBL" id="OGZ95713.1"/>
    </source>
</evidence>
<dbReference type="SUPFAM" id="SSF46785">
    <property type="entry name" value="Winged helix' DNA-binding domain"/>
    <property type="match status" value="1"/>
</dbReference>
<dbReference type="Proteomes" id="UP000177152">
    <property type="component" value="Unassembled WGS sequence"/>
</dbReference>
<dbReference type="EMBL" id="MHQC01000006">
    <property type="protein sequence ID" value="OGZ95713.1"/>
    <property type="molecule type" value="Genomic_DNA"/>
</dbReference>
<dbReference type="InterPro" id="IPR036388">
    <property type="entry name" value="WH-like_DNA-bd_sf"/>
</dbReference>
<proteinExistence type="predicted"/>
<accession>A0A1G2K911</accession>
<comment type="caution">
    <text evidence="2">The sequence shown here is derived from an EMBL/GenBank/DDBJ whole genome shotgun (WGS) entry which is preliminary data.</text>
</comment>
<organism evidence="2 3">
    <name type="scientific">Candidatus Sungbacteria bacterium RIFCSPHIGHO2_01_FULL_47_32</name>
    <dbReference type="NCBI Taxonomy" id="1802264"/>
    <lineage>
        <taxon>Bacteria</taxon>
        <taxon>Candidatus Sungiibacteriota</taxon>
    </lineage>
</organism>
<dbReference type="InterPro" id="IPR036390">
    <property type="entry name" value="WH_DNA-bd_sf"/>
</dbReference>
<dbReference type="Gene3D" id="1.10.10.10">
    <property type="entry name" value="Winged helix-like DNA-binding domain superfamily/Winged helix DNA-binding domain"/>
    <property type="match status" value="1"/>
</dbReference>
<reference evidence="2 3" key="1">
    <citation type="journal article" date="2016" name="Nat. Commun.">
        <title>Thousands of microbial genomes shed light on interconnected biogeochemical processes in an aquifer system.</title>
        <authorList>
            <person name="Anantharaman K."/>
            <person name="Brown C.T."/>
            <person name="Hug L.A."/>
            <person name="Sharon I."/>
            <person name="Castelle C.J."/>
            <person name="Probst A.J."/>
            <person name="Thomas B.C."/>
            <person name="Singh A."/>
            <person name="Wilkins M.J."/>
            <person name="Karaoz U."/>
            <person name="Brodie E.L."/>
            <person name="Williams K.H."/>
            <person name="Hubbard S.S."/>
            <person name="Banfield J.F."/>
        </authorList>
    </citation>
    <scope>NUCLEOTIDE SEQUENCE [LARGE SCALE GENOMIC DNA]</scope>
</reference>
<dbReference type="PANTHER" id="PTHR34293:SF1">
    <property type="entry name" value="HTH-TYPE TRANSCRIPTIONAL REGULATOR TRMBL2"/>
    <property type="match status" value="1"/>
</dbReference>
<name>A0A1G2K911_9BACT</name>
<dbReference type="AlphaFoldDB" id="A0A1G2K911"/>
<dbReference type="Pfam" id="PF01978">
    <property type="entry name" value="TrmB"/>
    <property type="match status" value="1"/>
</dbReference>
<protein>
    <recommendedName>
        <fullName evidence="1">Transcription regulator TrmB N-terminal domain-containing protein</fullName>
    </recommendedName>
</protein>
<dbReference type="PANTHER" id="PTHR34293">
    <property type="entry name" value="HTH-TYPE TRANSCRIPTIONAL REGULATOR TRMBL2"/>
    <property type="match status" value="1"/>
</dbReference>
<evidence type="ECO:0000259" key="1">
    <source>
        <dbReference type="Pfam" id="PF01978"/>
    </source>
</evidence>
<dbReference type="InterPro" id="IPR051797">
    <property type="entry name" value="TrmB-like"/>
</dbReference>
<sequence>MEKPNILQPFGIDRKTESVYRALLSLADAPATPIAQRSGIKRTSVYHILRSLISLGLVSSYRERGVVRFTAEHPNRLKSFLERQTILAERVIPELEKEISKASKNAVIKLYEGKEGIKTMSEEALRTKEKMILTIGSSARLVDFIEGKYGFGKRRRSFGIFQRSLRFSTDNNINSPSRMHDVRILPDSFLFPGYMMIIGPSVGIIPFEEPARAIFITDSAYATMMKSFFEVLWNTAEKLKRE</sequence>